<keyword evidence="3" id="KW-1185">Reference proteome</keyword>
<dbReference type="Proteomes" id="UP001378956">
    <property type="component" value="Unassembled WGS sequence"/>
</dbReference>
<dbReference type="Pfam" id="PF13302">
    <property type="entry name" value="Acetyltransf_3"/>
    <property type="match status" value="1"/>
</dbReference>
<comment type="caution">
    <text evidence="2">The sequence shown here is derived from an EMBL/GenBank/DDBJ whole genome shotgun (WGS) entry which is preliminary data.</text>
</comment>
<dbReference type="PROSITE" id="PS51186">
    <property type="entry name" value="GNAT"/>
    <property type="match status" value="1"/>
</dbReference>
<dbReference type="RefSeq" id="WP_337715987.1">
    <property type="nucleotide sequence ID" value="NZ_JBBEUB010000002.1"/>
</dbReference>
<feature type="domain" description="N-acetyltransferase" evidence="1">
    <location>
        <begin position="5"/>
        <end position="162"/>
    </location>
</feature>
<accession>A0ABU8NJ06</accession>
<keyword evidence="2" id="KW-0012">Acyltransferase</keyword>
<dbReference type="Gene3D" id="3.40.630.30">
    <property type="match status" value="2"/>
</dbReference>
<evidence type="ECO:0000313" key="2">
    <source>
        <dbReference type="EMBL" id="MEJ2902231.1"/>
    </source>
</evidence>
<reference evidence="2 3" key="1">
    <citation type="submission" date="2024-03" db="EMBL/GenBank/DDBJ databases">
        <title>Sequence of Lycoming College Course Isolates.</title>
        <authorList>
            <person name="Plotts O."/>
            <person name="Newman J."/>
        </authorList>
    </citation>
    <scope>NUCLEOTIDE SEQUENCE [LARGE SCALE GENOMIC DNA]</scope>
    <source>
        <strain evidence="2 3">CJB-3</strain>
    </source>
</reference>
<sequence length="515" mass="59854">MSESIFLRPLALEDAMISYKWRNNPEIWKYTPFNPSEPITLKVERDWLRGVLKRTDQKRFAICLTDSKRYIGNVQLLDISEQQAEFHLFIGDSSCWGKGIGEKATALILDYAFSTLNLKKVILEVNKEHNAAIRIYSKQGFVGIPGSDKYLKMEVIKEDYITKNNLPGMKYIVKLEQEAEWKGLVKRALKYDFYHSWTYHSLDNTSGIPMLFVYEEGSDFIAIPLLKRDIQDSEYYDMSSVYGYSGPISNRDFHKLPSDFVYNFRNCFLDFLKDEKIVTVFSRLNPFFDQAELMGDFGGVVDNGKVVVLDLSLPIEEQRSAYQERVLRKIRTLRKKGYYVREASTGEDIKTFSAIYTLNMLRVDASNTYYFDEEYFRRLLDSEEYDARLIFVYDQNDYPICGAIVVITNGIMQAHLLGTREEYLGDSPAKLLTEEITILGRQLGVKYYNLGGGLGFKEDSLFRWKANFSNLTFNYHSWRFIANPEVYTSLLSQQEIDLNSDVDFFPLYRLQANKA</sequence>
<evidence type="ECO:0000259" key="1">
    <source>
        <dbReference type="PROSITE" id="PS51186"/>
    </source>
</evidence>
<dbReference type="InterPro" id="IPR038740">
    <property type="entry name" value="BioF2-like_GNAT_dom"/>
</dbReference>
<gene>
    <name evidence="2" type="ORF">WAE58_07335</name>
</gene>
<keyword evidence="2" id="KW-0808">Transferase</keyword>
<dbReference type="EMBL" id="JBBEUB010000002">
    <property type="protein sequence ID" value="MEJ2902231.1"/>
    <property type="molecule type" value="Genomic_DNA"/>
</dbReference>
<dbReference type="InterPro" id="IPR000182">
    <property type="entry name" value="GNAT_dom"/>
</dbReference>
<protein>
    <submittedName>
        <fullName evidence="2">GNAT family N-acetyltransferase</fullName>
        <ecNumber evidence="2">2.3.1.-</ecNumber>
    </submittedName>
</protein>
<organism evidence="2 3">
    <name type="scientific">Pedobacter panaciterrae</name>
    <dbReference type="NCBI Taxonomy" id="363849"/>
    <lineage>
        <taxon>Bacteria</taxon>
        <taxon>Pseudomonadati</taxon>
        <taxon>Bacteroidota</taxon>
        <taxon>Sphingobacteriia</taxon>
        <taxon>Sphingobacteriales</taxon>
        <taxon>Sphingobacteriaceae</taxon>
        <taxon>Pedobacter</taxon>
    </lineage>
</organism>
<dbReference type="SUPFAM" id="SSF55729">
    <property type="entry name" value="Acyl-CoA N-acyltransferases (Nat)"/>
    <property type="match status" value="2"/>
</dbReference>
<dbReference type="PANTHER" id="PTHR43415">
    <property type="entry name" value="SPERMIDINE N(1)-ACETYLTRANSFERASE"/>
    <property type="match status" value="1"/>
</dbReference>
<dbReference type="Pfam" id="PF13480">
    <property type="entry name" value="Acetyltransf_6"/>
    <property type="match status" value="1"/>
</dbReference>
<dbReference type="EC" id="2.3.1.-" evidence="2"/>
<dbReference type="PANTHER" id="PTHR43415:SF3">
    <property type="entry name" value="GNAT-FAMILY ACETYLTRANSFERASE"/>
    <property type="match status" value="1"/>
</dbReference>
<evidence type="ECO:0000313" key="3">
    <source>
        <dbReference type="Proteomes" id="UP001378956"/>
    </source>
</evidence>
<dbReference type="InterPro" id="IPR016181">
    <property type="entry name" value="Acyl_CoA_acyltransferase"/>
</dbReference>
<name>A0ABU8NJ06_9SPHI</name>
<dbReference type="GO" id="GO:0016746">
    <property type="term" value="F:acyltransferase activity"/>
    <property type="evidence" value="ECO:0007669"/>
    <property type="project" value="UniProtKB-KW"/>
</dbReference>
<proteinExistence type="predicted"/>